<dbReference type="Proteomes" id="UP001530315">
    <property type="component" value="Unassembled WGS sequence"/>
</dbReference>
<gene>
    <name evidence="6" type="ORF">ACHAW5_000477</name>
</gene>
<sequence length="593" mass="65694">MIWCSLKRVLKVKMQKSRSCKWKFKEDEVKTKDNKEKSKETEMKRNQSVCLRVNIWMIVSCVMTAAARSSECHIPPLTEPDRSRKCQSGAAVKYTRMMKCGECNACLRTDCGKCSRCLDKPKFGGPNRMKQVCLKKKCPHLRFAPPAKMAKNASPGKTKMALKMQLSKGVLSTNEKKKRYKPEGADDALKTSAVASVKSNTLHDDPTLQSAYVVSNSKDCVGNASKLAQTLNDNGGTSLTSVDIVEESDLVELPATQASKATFPPGCCVWILPKSPCENHGDRCDVNQKNYQDLIMSDGKVLSVFLGDVFSSSCKRYYKLEVAGSCGTPLFEEERLVFAKSTPVIFLPLALNAEVLTSVCSRKSGFDRVDVMYSLMISSNNNNFTVKHCVLQGQLRFLHDGLVASPAATARANSQRRSVVSFTNSYTEKEKRTTPAVKKEDMDTDDEAIELVRCSNLTSSTPPLEGPGNAIDVGTVNAAKISMELKHHPQAESPDVPWHDLWTQMKNAGWKCCTGDDLGSLYWIHPSASDMRKTDVIRFCTDGIHYFSSEEAIRRYATLHLGWAGEVKSRASPTTSGLSVTPRKNKTERFITP</sequence>
<keyword evidence="1" id="KW-0479">Metal-binding</keyword>
<feature type="region of interest" description="Disordered" evidence="4">
    <location>
        <begin position="571"/>
        <end position="593"/>
    </location>
</feature>
<organism evidence="6 7">
    <name type="scientific">Stephanodiscus triporus</name>
    <dbReference type="NCBI Taxonomy" id="2934178"/>
    <lineage>
        <taxon>Eukaryota</taxon>
        <taxon>Sar</taxon>
        <taxon>Stramenopiles</taxon>
        <taxon>Ochrophyta</taxon>
        <taxon>Bacillariophyta</taxon>
        <taxon>Coscinodiscophyceae</taxon>
        <taxon>Thalassiosirophycidae</taxon>
        <taxon>Stephanodiscales</taxon>
        <taxon>Stephanodiscaceae</taxon>
        <taxon>Stephanodiscus</taxon>
    </lineage>
</organism>
<reference evidence="6 7" key="1">
    <citation type="submission" date="2024-10" db="EMBL/GenBank/DDBJ databases">
        <title>Updated reference genomes for cyclostephanoid diatoms.</title>
        <authorList>
            <person name="Roberts W.R."/>
            <person name="Alverson A.J."/>
        </authorList>
    </citation>
    <scope>NUCLEOTIDE SEQUENCE [LARGE SCALE GENOMIC DNA]</scope>
    <source>
        <strain evidence="6 7">AJA276-08</strain>
    </source>
</reference>
<dbReference type="GO" id="GO:0008270">
    <property type="term" value="F:zinc ion binding"/>
    <property type="evidence" value="ECO:0007669"/>
    <property type="project" value="UniProtKB-KW"/>
</dbReference>
<evidence type="ECO:0000256" key="2">
    <source>
        <dbReference type="ARBA" id="ARBA00022771"/>
    </source>
</evidence>
<keyword evidence="2" id="KW-0863">Zinc-finger</keyword>
<protein>
    <recommendedName>
        <fullName evidence="5">CXXC-type domain-containing protein</fullName>
    </recommendedName>
</protein>
<evidence type="ECO:0000259" key="5">
    <source>
        <dbReference type="PROSITE" id="PS51058"/>
    </source>
</evidence>
<dbReference type="AlphaFoldDB" id="A0ABD3NAF9"/>
<comment type="caution">
    <text evidence="6">The sequence shown here is derived from an EMBL/GenBank/DDBJ whole genome shotgun (WGS) entry which is preliminary data.</text>
</comment>
<name>A0ABD3NAF9_9STRA</name>
<dbReference type="EMBL" id="JALLAZ020001555">
    <property type="protein sequence ID" value="KAL3773060.1"/>
    <property type="molecule type" value="Genomic_DNA"/>
</dbReference>
<evidence type="ECO:0000313" key="6">
    <source>
        <dbReference type="EMBL" id="KAL3773060.1"/>
    </source>
</evidence>
<accession>A0ABD3NAF9</accession>
<feature type="domain" description="CXXC-type" evidence="5">
    <location>
        <begin position="92"/>
        <end position="139"/>
    </location>
</feature>
<keyword evidence="7" id="KW-1185">Reference proteome</keyword>
<evidence type="ECO:0000256" key="3">
    <source>
        <dbReference type="ARBA" id="ARBA00022833"/>
    </source>
</evidence>
<evidence type="ECO:0000256" key="4">
    <source>
        <dbReference type="SAM" id="MobiDB-lite"/>
    </source>
</evidence>
<dbReference type="InterPro" id="IPR002857">
    <property type="entry name" value="Znf_CXXC"/>
</dbReference>
<dbReference type="Pfam" id="PF02008">
    <property type="entry name" value="zf-CXXC"/>
    <property type="match status" value="1"/>
</dbReference>
<evidence type="ECO:0000313" key="7">
    <source>
        <dbReference type="Proteomes" id="UP001530315"/>
    </source>
</evidence>
<dbReference type="PROSITE" id="PS51058">
    <property type="entry name" value="ZF_CXXC"/>
    <property type="match status" value="1"/>
</dbReference>
<proteinExistence type="predicted"/>
<evidence type="ECO:0000256" key="1">
    <source>
        <dbReference type="ARBA" id="ARBA00022723"/>
    </source>
</evidence>
<keyword evidence="3" id="KW-0862">Zinc</keyword>